<dbReference type="STRING" id="291169.A9E74_02214"/>
<dbReference type="AlphaFoldDB" id="A0A1E3GPT1"/>
<evidence type="ECO:0000256" key="7">
    <source>
        <dbReference type="ARBA" id="ARBA00022692"/>
    </source>
</evidence>
<evidence type="ECO:0000256" key="10">
    <source>
        <dbReference type="ARBA" id="ARBA00023143"/>
    </source>
</evidence>
<evidence type="ECO:0000256" key="3">
    <source>
        <dbReference type="ARBA" id="ARBA00004651"/>
    </source>
</evidence>
<sequence>MENVPATKMNTFAANTPLAVMQNNISRQPITKQIMFLVAIAASIAVGGYVFMWSQTPSYQVLFSGMEAQESSEVATVLQQMNINYKLDPTTGALLVPASDVQGLRLRLAAEGLPRSSAQGMEILSQEQGFGTSQFIEQARYQRAMEQELARSVSELQNVRSARVHLAIPKQSVFVRERKPPTASVVVNLYAGRTLERGHIAAITHMVAASIPNMKSSDVTVVDQRGNLLSQPERSSSMALSDTQLEFTQKLEQLYISRIEDILTPIVGMNGVRAQVVADVDFTVTEQTQESYNPDLAALRSEQLAEEERVGGLGPMGVPGALTNQPPGGGVAPEQAVQENVGADGEVVAETVTPGSSTRRSTRNFELDRTISHSRLAPGSIRKLSVAVLVDEPTTADAEGNVVTTPLSDAQMARINTLVMDAIGFNMARGDSLNVVSAPFVTPIEAEPLPAIPLWEQPWVWEIGKQVLGALVVLFLIFGLIRPAFRDLNKSPDKQIANQSGDGDGMTAEQVLAASSKNGEDIAKLTTGSERVEQHLTNIRSLVQQDPALVAQVVKNWAASDA</sequence>
<feature type="domain" description="Flagellar M-ring C-terminal" evidence="15">
    <location>
        <begin position="263"/>
        <end position="440"/>
    </location>
</feature>
<organism evidence="16 17">
    <name type="scientific">Methylophaga muralis</name>
    <dbReference type="NCBI Taxonomy" id="291169"/>
    <lineage>
        <taxon>Bacteria</taxon>
        <taxon>Pseudomonadati</taxon>
        <taxon>Pseudomonadota</taxon>
        <taxon>Gammaproteobacteria</taxon>
        <taxon>Thiotrichales</taxon>
        <taxon>Piscirickettsiaceae</taxon>
        <taxon>Methylophaga</taxon>
    </lineage>
</organism>
<dbReference type="GO" id="GO:0071973">
    <property type="term" value="P:bacterial-type flagellum-dependent cell motility"/>
    <property type="evidence" value="ECO:0007669"/>
    <property type="project" value="InterPro"/>
</dbReference>
<evidence type="ECO:0000256" key="1">
    <source>
        <dbReference type="ARBA" id="ARBA00003820"/>
    </source>
</evidence>
<dbReference type="InterPro" id="IPR043427">
    <property type="entry name" value="YscJ/FliF"/>
</dbReference>
<accession>A0A1E3GPT1</accession>
<keyword evidence="16" id="KW-0282">Flagellum</keyword>
<dbReference type="Pfam" id="PF08345">
    <property type="entry name" value="YscJ_FliF_C"/>
    <property type="match status" value="1"/>
</dbReference>
<evidence type="ECO:0000256" key="6">
    <source>
        <dbReference type="ARBA" id="ARBA00022475"/>
    </source>
</evidence>
<dbReference type="GO" id="GO:0003774">
    <property type="term" value="F:cytoskeletal motor activity"/>
    <property type="evidence" value="ECO:0007669"/>
    <property type="project" value="InterPro"/>
</dbReference>
<dbReference type="InterPro" id="IPR006182">
    <property type="entry name" value="FliF_N_dom"/>
</dbReference>
<dbReference type="PANTHER" id="PTHR30046">
    <property type="entry name" value="FLAGELLAR M-RING PROTEIN"/>
    <property type="match status" value="1"/>
</dbReference>
<dbReference type="RefSeq" id="WP_069296614.1">
    <property type="nucleotide sequence ID" value="NZ_MCRI01000029.1"/>
</dbReference>
<evidence type="ECO:0000259" key="15">
    <source>
        <dbReference type="Pfam" id="PF08345"/>
    </source>
</evidence>
<keyword evidence="16" id="KW-0969">Cilium</keyword>
<dbReference type="Gene3D" id="3.30.300.30">
    <property type="match status" value="1"/>
</dbReference>
<evidence type="ECO:0000256" key="2">
    <source>
        <dbReference type="ARBA" id="ARBA00004117"/>
    </source>
</evidence>
<evidence type="ECO:0000313" key="17">
    <source>
        <dbReference type="Proteomes" id="UP000094379"/>
    </source>
</evidence>
<comment type="subcellular location">
    <subcellularLocation>
        <location evidence="2 12">Bacterial flagellum basal body</location>
    </subcellularLocation>
    <subcellularLocation>
        <location evidence="3">Cell membrane</location>
        <topology evidence="3">Multi-pass membrane protein</topology>
    </subcellularLocation>
</comment>
<dbReference type="PRINTS" id="PR01009">
    <property type="entry name" value="FLGMRINGFLIF"/>
</dbReference>
<evidence type="ECO:0000256" key="4">
    <source>
        <dbReference type="ARBA" id="ARBA00007971"/>
    </source>
</evidence>
<feature type="domain" description="Flagellar M-ring N-terminal" evidence="14">
    <location>
        <begin position="55"/>
        <end position="231"/>
    </location>
</feature>
<evidence type="ECO:0000256" key="12">
    <source>
        <dbReference type="PIRNR" id="PIRNR004862"/>
    </source>
</evidence>
<proteinExistence type="inferred from homology"/>
<keyword evidence="17" id="KW-1185">Reference proteome</keyword>
<dbReference type="PATRIC" id="fig|291169.3.peg.2224"/>
<dbReference type="Proteomes" id="UP000094379">
    <property type="component" value="Unassembled WGS sequence"/>
</dbReference>
<evidence type="ECO:0000256" key="9">
    <source>
        <dbReference type="ARBA" id="ARBA00023136"/>
    </source>
</evidence>
<evidence type="ECO:0000313" key="16">
    <source>
        <dbReference type="EMBL" id="ODN66049.1"/>
    </source>
</evidence>
<reference evidence="16 17" key="1">
    <citation type="submission" date="2016-07" db="EMBL/GenBank/DDBJ databases">
        <title>Draft Genome Sequence of Methylophaga muralis Bur 1.</title>
        <authorList>
            <person name="Vasilenko O.V."/>
            <person name="Doronina N.V."/>
            <person name="Shmareva M.N."/>
            <person name="Tarlachkov S.V."/>
            <person name="Mustakhimov I."/>
            <person name="Trotsenko Y.A."/>
        </authorList>
    </citation>
    <scope>NUCLEOTIDE SEQUENCE [LARGE SCALE GENOMIC DNA]</scope>
    <source>
        <strain evidence="16 17">Bur 1</strain>
    </source>
</reference>
<keyword evidence="10 12" id="KW-0975">Bacterial flagellum</keyword>
<comment type="similarity">
    <text evidence="4 12">Belongs to the FliF family.</text>
</comment>
<feature type="transmembrane region" description="Helical" evidence="13">
    <location>
        <begin position="467"/>
        <end position="485"/>
    </location>
</feature>
<dbReference type="InterPro" id="IPR013556">
    <property type="entry name" value="Flag_M-ring_C"/>
</dbReference>
<comment type="caution">
    <text evidence="16">The sequence shown here is derived from an EMBL/GenBank/DDBJ whole genome shotgun (WGS) entry which is preliminary data.</text>
</comment>
<evidence type="ECO:0000256" key="8">
    <source>
        <dbReference type="ARBA" id="ARBA00022989"/>
    </source>
</evidence>
<dbReference type="EMBL" id="MCRI01000029">
    <property type="protein sequence ID" value="ODN66049.1"/>
    <property type="molecule type" value="Genomic_DNA"/>
</dbReference>
<keyword evidence="6" id="KW-1003">Cell membrane</keyword>
<feature type="transmembrane region" description="Helical" evidence="13">
    <location>
        <begin position="34"/>
        <end position="53"/>
    </location>
</feature>
<dbReference type="GO" id="GO:0009431">
    <property type="term" value="C:bacterial-type flagellum basal body, MS ring"/>
    <property type="evidence" value="ECO:0007669"/>
    <property type="project" value="InterPro"/>
</dbReference>
<keyword evidence="7 13" id="KW-0812">Transmembrane</keyword>
<keyword evidence="8 13" id="KW-1133">Transmembrane helix</keyword>
<keyword evidence="16" id="KW-0966">Cell projection</keyword>
<dbReference type="NCBIfam" id="TIGR00206">
    <property type="entry name" value="fliF"/>
    <property type="match status" value="1"/>
</dbReference>
<dbReference type="GO" id="GO:0005886">
    <property type="term" value="C:plasma membrane"/>
    <property type="evidence" value="ECO:0007669"/>
    <property type="project" value="UniProtKB-SubCell"/>
</dbReference>
<evidence type="ECO:0000259" key="14">
    <source>
        <dbReference type="Pfam" id="PF01514"/>
    </source>
</evidence>
<dbReference type="InterPro" id="IPR000067">
    <property type="entry name" value="FlgMring_FliF"/>
</dbReference>
<evidence type="ECO:0000256" key="13">
    <source>
        <dbReference type="SAM" id="Phobius"/>
    </source>
</evidence>
<comment type="subunit">
    <text evidence="11">The basal body constitutes a major portion of the flagellar organelle and consists of four rings (L,P,S, and M) mounted on a central rod. The M ring is integral to the inner membrane of the cell and may be connected to the flagellar rod via the S ring. The S (supramembrane ring) lies just distal to the M ring. The L and P rings lie in the outer membrane and the periplasmic space, respectively.</text>
</comment>
<name>A0A1E3GPT1_9GAMM</name>
<comment type="function">
    <text evidence="1 12">The M ring may be actively involved in energy transduction.</text>
</comment>
<protein>
    <recommendedName>
        <fullName evidence="5 12">Flagellar M-ring protein</fullName>
    </recommendedName>
</protein>
<dbReference type="PANTHER" id="PTHR30046:SF0">
    <property type="entry name" value="FLAGELLAR M-RING PROTEIN"/>
    <property type="match status" value="1"/>
</dbReference>
<dbReference type="InterPro" id="IPR045851">
    <property type="entry name" value="AMP-bd_C_sf"/>
</dbReference>
<evidence type="ECO:0000256" key="5">
    <source>
        <dbReference type="ARBA" id="ARBA00017949"/>
    </source>
</evidence>
<dbReference type="Pfam" id="PF01514">
    <property type="entry name" value="YscJ_FliF"/>
    <property type="match status" value="1"/>
</dbReference>
<keyword evidence="9 13" id="KW-0472">Membrane</keyword>
<evidence type="ECO:0000256" key="11">
    <source>
        <dbReference type="ARBA" id="ARBA00025936"/>
    </source>
</evidence>
<gene>
    <name evidence="16" type="primary">fliF</name>
    <name evidence="16" type="ORF">A9E74_02214</name>
</gene>
<dbReference type="PIRSF" id="PIRSF004862">
    <property type="entry name" value="FliF"/>
    <property type="match status" value="1"/>
</dbReference>